<accession>A0A433D1L1</accession>
<evidence type="ECO:0000313" key="1">
    <source>
        <dbReference type="EMBL" id="RUP44718.1"/>
    </source>
</evidence>
<protein>
    <submittedName>
        <fullName evidence="1">Uncharacterized protein</fullName>
    </submittedName>
</protein>
<keyword evidence="2" id="KW-1185">Reference proteome</keyword>
<reference evidence="1 2" key="1">
    <citation type="journal article" date="2018" name="New Phytol.">
        <title>Phylogenomics of Endogonaceae and evolution of mycorrhizas within Mucoromycota.</title>
        <authorList>
            <person name="Chang Y."/>
            <person name="Desiro A."/>
            <person name="Na H."/>
            <person name="Sandor L."/>
            <person name="Lipzen A."/>
            <person name="Clum A."/>
            <person name="Barry K."/>
            <person name="Grigoriev I.V."/>
            <person name="Martin F.M."/>
            <person name="Stajich J.E."/>
            <person name="Smith M.E."/>
            <person name="Bonito G."/>
            <person name="Spatafora J.W."/>
        </authorList>
    </citation>
    <scope>NUCLEOTIDE SEQUENCE [LARGE SCALE GENOMIC DNA]</scope>
    <source>
        <strain evidence="1 2">GMNB39</strain>
    </source>
</reference>
<feature type="non-terminal residue" evidence="1">
    <location>
        <position position="26"/>
    </location>
</feature>
<dbReference type="Proteomes" id="UP000268093">
    <property type="component" value="Unassembled WGS sequence"/>
</dbReference>
<sequence>MVKQGMAEWDVASVMGRQLQKMQCFI</sequence>
<dbReference type="AlphaFoldDB" id="A0A433D1L1"/>
<organism evidence="1 2">
    <name type="scientific">Jimgerdemannia flammicorona</name>
    <dbReference type="NCBI Taxonomy" id="994334"/>
    <lineage>
        <taxon>Eukaryota</taxon>
        <taxon>Fungi</taxon>
        <taxon>Fungi incertae sedis</taxon>
        <taxon>Mucoromycota</taxon>
        <taxon>Mucoromycotina</taxon>
        <taxon>Endogonomycetes</taxon>
        <taxon>Endogonales</taxon>
        <taxon>Endogonaceae</taxon>
        <taxon>Jimgerdemannia</taxon>
    </lineage>
</organism>
<gene>
    <name evidence="1" type="ORF">BC936DRAFT_149092</name>
</gene>
<comment type="caution">
    <text evidence="1">The sequence shown here is derived from an EMBL/GenBank/DDBJ whole genome shotgun (WGS) entry which is preliminary data.</text>
</comment>
<proteinExistence type="predicted"/>
<evidence type="ECO:0000313" key="2">
    <source>
        <dbReference type="Proteomes" id="UP000268093"/>
    </source>
</evidence>
<dbReference type="EMBL" id="RBNI01008437">
    <property type="protein sequence ID" value="RUP44718.1"/>
    <property type="molecule type" value="Genomic_DNA"/>
</dbReference>
<name>A0A433D1L1_9FUNG</name>